<dbReference type="AlphaFoldDB" id="A0A4Y3RWS5"/>
<accession>A0A4Y3RWS5</accession>
<keyword evidence="2" id="KW-1185">Reference proteome</keyword>
<dbReference type="Proteomes" id="UP000315226">
    <property type="component" value="Unassembled WGS sequence"/>
</dbReference>
<evidence type="ECO:0000313" key="2">
    <source>
        <dbReference type="Proteomes" id="UP000315226"/>
    </source>
</evidence>
<sequence length="193" mass="21565">MDDHWGVSTDYWVVLEDSERDQWRYAPFQTIGPLDFGMSREDAVAAMAGQGFTAKQHNMGSWHLTGRTEWRVEFFKPQPAWSRPAVKCYFVEGAGLTCVLVDGRLGPQVTHEGIRLIGRVPSELLEDMESYADRHDVGLRSTGGGELVVDGFEIELGAQRAGDTVVTWALFCNPGEIAGTSWDIAPAEVWHHW</sequence>
<evidence type="ECO:0000313" key="1">
    <source>
        <dbReference type="EMBL" id="GEB62146.1"/>
    </source>
</evidence>
<dbReference type="EMBL" id="BJMN01000080">
    <property type="protein sequence ID" value="GEB62146.1"/>
    <property type="molecule type" value="Genomic_DNA"/>
</dbReference>
<proteinExistence type="predicted"/>
<name>A0A4Y3RWS5_9ACTN</name>
<organism evidence="1 2">
    <name type="scientific">Streptomyces gardneri</name>
    <dbReference type="NCBI Taxonomy" id="66892"/>
    <lineage>
        <taxon>Bacteria</taxon>
        <taxon>Bacillati</taxon>
        <taxon>Actinomycetota</taxon>
        <taxon>Actinomycetes</taxon>
        <taxon>Kitasatosporales</taxon>
        <taxon>Streptomycetaceae</taxon>
        <taxon>Streptomyces</taxon>
    </lineage>
</organism>
<comment type="caution">
    <text evidence="1">The sequence shown here is derived from an EMBL/GenBank/DDBJ whole genome shotgun (WGS) entry which is preliminary data.</text>
</comment>
<gene>
    <name evidence="1" type="ORF">SGA01_77510</name>
</gene>
<reference evidence="1 2" key="1">
    <citation type="submission" date="2019-06" db="EMBL/GenBank/DDBJ databases">
        <title>Whole genome shotgun sequence of Streptomyces gardneri NBRC 12865.</title>
        <authorList>
            <person name="Hosoyama A."/>
            <person name="Uohara A."/>
            <person name="Ohji S."/>
            <person name="Ichikawa N."/>
        </authorList>
    </citation>
    <scope>NUCLEOTIDE SEQUENCE [LARGE SCALE GENOMIC DNA]</scope>
    <source>
        <strain evidence="1 2">NBRC 12865</strain>
    </source>
</reference>
<protein>
    <submittedName>
        <fullName evidence="1">Uncharacterized protein</fullName>
    </submittedName>
</protein>